<dbReference type="InterPro" id="IPR015510">
    <property type="entry name" value="PGRP"/>
</dbReference>
<keyword evidence="4" id="KW-0378">Hydrolase</keyword>
<dbReference type="AlphaFoldDB" id="A0AAE4LDC6"/>
<dbReference type="InterPro" id="IPR002502">
    <property type="entry name" value="Amidase_domain"/>
</dbReference>
<name>A0AAE4LDC6_PHOVU</name>
<dbReference type="SMART" id="SM00644">
    <property type="entry name" value="Ami_2"/>
    <property type="match status" value="1"/>
</dbReference>
<accession>A0AAE4LDC6</accession>
<reference evidence="4" key="1">
    <citation type="submission" date="2023-10" db="EMBL/GenBank/DDBJ databases">
        <title>Genome of potential pathogenic bacteria in Crohn's disease.</title>
        <authorList>
            <person name="Rodriguez-Palacios A."/>
        </authorList>
    </citation>
    <scope>NUCLEOTIDE SEQUENCE</scope>
    <source>
        <strain evidence="4">CavFT-hAR107</strain>
    </source>
</reference>
<evidence type="ECO:0000259" key="3">
    <source>
        <dbReference type="SMART" id="SM00701"/>
    </source>
</evidence>
<dbReference type="PANTHER" id="PTHR11022">
    <property type="entry name" value="PEPTIDOGLYCAN RECOGNITION PROTEIN"/>
    <property type="match status" value="1"/>
</dbReference>
<evidence type="ECO:0000256" key="1">
    <source>
        <dbReference type="ARBA" id="ARBA00007553"/>
    </source>
</evidence>
<dbReference type="SMART" id="SM00701">
    <property type="entry name" value="PGRP"/>
    <property type="match status" value="1"/>
</dbReference>
<dbReference type="GO" id="GO:0009253">
    <property type="term" value="P:peptidoglycan catabolic process"/>
    <property type="evidence" value="ECO:0007669"/>
    <property type="project" value="InterPro"/>
</dbReference>
<dbReference type="RefSeq" id="WP_315977336.1">
    <property type="nucleotide sequence ID" value="NZ_JAWDHD010000010.1"/>
</dbReference>
<evidence type="ECO:0000313" key="5">
    <source>
        <dbReference type="Proteomes" id="UP001181258"/>
    </source>
</evidence>
<feature type="domain" description="N-acetylmuramoyl-L-alanine amidase" evidence="2">
    <location>
        <begin position="27"/>
        <end position="156"/>
    </location>
</feature>
<evidence type="ECO:0000259" key="2">
    <source>
        <dbReference type="SMART" id="SM00644"/>
    </source>
</evidence>
<feature type="domain" description="Peptidoglycan recognition protein family" evidence="3">
    <location>
        <begin position="22"/>
        <end position="151"/>
    </location>
</feature>
<protein>
    <submittedName>
        <fullName evidence="4">N-acetylmuramoyl-L-alanine amidase</fullName>
        <ecNumber evidence="4">3.5.1.28</ecNumber>
    </submittedName>
</protein>
<dbReference type="InterPro" id="IPR036505">
    <property type="entry name" value="Amidase/PGRP_sf"/>
</dbReference>
<gene>
    <name evidence="4" type="ORF">RVY68_09485</name>
</gene>
<evidence type="ECO:0000313" key="4">
    <source>
        <dbReference type="EMBL" id="MDU0248905.1"/>
    </source>
</evidence>
<dbReference type="EMBL" id="JAWDHD010000010">
    <property type="protein sequence ID" value="MDU0248905.1"/>
    <property type="molecule type" value="Genomic_DNA"/>
</dbReference>
<dbReference type="SUPFAM" id="SSF55846">
    <property type="entry name" value="N-acetylmuramoyl-L-alanine amidase-like"/>
    <property type="match status" value="1"/>
</dbReference>
<dbReference type="InterPro" id="IPR006619">
    <property type="entry name" value="PGRP_domain_met/bac"/>
</dbReference>
<dbReference type="EC" id="3.5.1.28" evidence="4"/>
<dbReference type="Pfam" id="PF01510">
    <property type="entry name" value="Amidase_2"/>
    <property type="match status" value="1"/>
</dbReference>
<dbReference type="GO" id="GO:0008745">
    <property type="term" value="F:N-acetylmuramoyl-L-alanine amidase activity"/>
    <property type="evidence" value="ECO:0007669"/>
    <property type="project" value="UniProtKB-EC"/>
</dbReference>
<dbReference type="PANTHER" id="PTHR11022:SF41">
    <property type="entry name" value="PEPTIDOGLYCAN-RECOGNITION PROTEIN LC-RELATED"/>
    <property type="match status" value="1"/>
</dbReference>
<sequence>MIQETFPMIIGEEEMKNERQLLTVEDGPLMQGRESVRYLILHCSATRYDKDYTAEQLLRDHKTRGFRTVGYHFYIRRDGTITQHRKLLEVGAHCRPWNRCSIGICYEGGLDADGHPADTRTAEQTEQLTLLLMRLAKLFPGARIKGHRDMSGSIPKACPCFDAERVFGYLER</sequence>
<comment type="caution">
    <text evidence="4">The sequence shown here is derived from an EMBL/GenBank/DDBJ whole genome shotgun (WGS) entry which is preliminary data.</text>
</comment>
<dbReference type="Gene3D" id="3.40.80.10">
    <property type="entry name" value="Peptidoglycan recognition protein-like"/>
    <property type="match status" value="1"/>
</dbReference>
<dbReference type="Proteomes" id="UP001181258">
    <property type="component" value="Unassembled WGS sequence"/>
</dbReference>
<comment type="similarity">
    <text evidence="1">Belongs to the N-acetylmuramoyl-L-alanine amidase 2 family.</text>
</comment>
<dbReference type="GO" id="GO:0008270">
    <property type="term" value="F:zinc ion binding"/>
    <property type="evidence" value="ECO:0007669"/>
    <property type="project" value="InterPro"/>
</dbReference>
<dbReference type="CDD" id="cd06583">
    <property type="entry name" value="PGRP"/>
    <property type="match status" value="1"/>
</dbReference>
<proteinExistence type="inferred from homology"/>
<organism evidence="4 5">
    <name type="scientific">Phocaeicola vulgatus</name>
    <name type="common">Bacteroides vulgatus</name>
    <dbReference type="NCBI Taxonomy" id="821"/>
    <lineage>
        <taxon>Bacteria</taxon>
        <taxon>Pseudomonadati</taxon>
        <taxon>Bacteroidota</taxon>
        <taxon>Bacteroidia</taxon>
        <taxon>Bacteroidales</taxon>
        <taxon>Bacteroidaceae</taxon>
        <taxon>Phocaeicola</taxon>
    </lineage>
</organism>